<dbReference type="Pfam" id="PF00035">
    <property type="entry name" value="dsrm"/>
    <property type="match status" value="2"/>
</dbReference>
<sequence>MSKAGPLHAPVFSVGVEVNGFHFEGRGPTKKQAKMRVAELALRSFIQFQNASQAHASMGNFTSTPVDFTADKLDIHDAFLKEFEPSLLENCQLRQCNTAKKEVFSSIYNYRRVVRLKLDFSSTKPKRQSISTSLLEHLSPVALLNELRPGLRYMCLTERVHGKPMRSFVMVVRVEGGVFEGCGHSKRMAKAQAAAAALQSVYNITLGPERKVMGLNGSRAKLQLPQVFAESVFHLVREKYSELTDVCSSSYAKHKVLAGVVMSRGFDLRTAQVVSLATGTKCLDLDNDSDHRETLSDCHAEVMSRRALVRFLYAQLELLLCKPADCEEQSIFVPNEVGGGFRLQDGVFFHMFVSSSPCGDARLNCPYETTAAYPSRRFHCHLRVKVDGGEGTLPITARRANQNNMAAFKSRVTMSCTDKMAKWSVVGLQGALLSHLVEPVYLHSVTVGTLSHTGHLSRAFAHRLAPVKHLPFPYRRQQLMLGCLNSSDVRPSGKAPNVSVNWSRGDGGLEEISSSTGRRKDSRTPSRLCRRNMFERWQRIQQQLNGAEATPWTYSGSKMAAGRYQRAMHQFTSALQGGGLGTWLRETPELGHFNVTV</sequence>
<dbReference type="Gene3D" id="3.30.160.20">
    <property type="match status" value="2"/>
</dbReference>
<dbReference type="PANTHER" id="PTHR10910">
    <property type="entry name" value="EUKARYOTE SPECIFIC DSRNA BINDING PROTEIN"/>
    <property type="match status" value="1"/>
</dbReference>
<dbReference type="SUPFAM" id="SSF54768">
    <property type="entry name" value="dsRNA-binding domain-like"/>
    <property type="match status" value="2"/>
</dbReference>
<evidence type="ECO:0000259" key="4">
    <source>
        <dbReference type="PROSITE" id="PS50141"/>
    </source>
</evidence>
<dbReference type="AlphaFoldDB" id="A0ABD2GNV8"/>
<dbReference type="Pfam" id="PF02137">
    <property type="entry name" value="A_deamin"/>
    <property type="match status" value="1"/>
</dbReference>
<evidence type="ECO:0000256" key="2">
    <source>
        <dbReference type="SAM" id="MobiDB-lite"/>
    </source>
</evidence>
<dbReference type="EMBL" id="JBIYXZ010002077">
    <property type="protein sequence ID" value="KAL3055679.1"/>
    <property type="molecule type" value="Genomic_DNA"/>
</dbReference>
<dbReference type="InterPro" id="IPR002466">
    <property type="entry name" value="A_deamin"/>
</dbReference>
<dbReference type="Proteomes" id="UP001619887">
    <property type="component" value="Unassembled WGS sequence"/>
</dbReference>
<evidence type="ECO:0000256" key="1">
    <source>
        <dbReference type="PROSITE-ProRule" id="PRU00266"/>
    </source>
</evidence>
<dbReference type="PROSITE" id="PS50137">
    <property type="entry name" value="DS_RBD"/>
    <property type="match status" value="2"/>
</dbReference>
<evidence type="ECO:0000313" key="5">
    <source>
        <dbReference type="EMBL" id="KAL3055679.1"/>
    </source>
</evidence>
<feature type="domain" description="DRBM" evidence="3">
    <location>
        <begin position="139"/>
        <end position="203"/>
    </location>
</feature>
<proteinExistence type="predicted"/>
<keyword evidence="6" id="KW-1185">Reference proteome</keyword>
<reference evidence="5 6" key="2">
    <citation type="journal article" date="2024" name="G3 (Bethesda)">
        <title>The genome of the cryopelagic Antarctic bald notothen, Trematomus borchgrevinki.</title>
        <authorList>
            <person name="Rayamajhi N."/>
            <person name="Rivera-Colon A.G."/>
            <person name="Minhas B.F."/>
            <person name="Cheng C.C."/>
            <person name="Catchen J.M."/>
        </authorList>
    </citation>
    <scope>NUCLEOTIDE SEQUENCE [LARGE SCALE GENOMIC DNA]</scope>
    <source>
        <strain evidence="5">AGRC-2024</strain>
    </source>
</reference>
<feature type="domain" description="DRBM" evidence="3">
    <location>
        <begin position="1"/>
        <end position="47"/>
    </location>
</feature>
<keyword evidence="1" id="KW-0694">RNA-binding</keyword>
<dbReference type="SMART" id="SM00552">
    <property type="entry name" value="ADEAMc"/>
    <property type="match status" value="1"/>
</dbReference>
<dbReference type="PROSITE" id="PS50141">
    <property type="entry name" value="A_DEAMIN_EDITASE"/>
    <property type="match status" value="1"/>
</dbReference>
<evidence type="ECO:0000313" key="6">
    <source>
        <dbReference type="Proteomes" id="UP001619887"/>
    </source>
</evidence>
<dbReference type="PANTHER" id="PTHR10910:SF17">
    <property type="entry name" value="DOUBLE-STRANDED RNA-SPECIFIC EDITASE B2"/>
    <property type="match status" value="1"/>
</dbReference>
<feature type="region of interest" description="Disordered" evidence="2">
    <location>
        <begin position="506"/>
        <end position="525"/>
    </location>
</feature>
<gene>
    <name evidence="5" type="ORF">OYC64_018369</name>
</gene>
<organism evidence="5 6">
    <name type="scientific">Pagothenia borchgrevinki</name>
    <name type="common">Bald rockcod</name>
    <name type="synonym">Trematomus borchgrevinki</name>
    <dbReference type="NCBI Taxonomy" id="8213"/>
    <lineage>
        <taxon>Eukaryota</taxon>
        <taxon>Metazoa</taxon>
        <taxon>Chordata</taxon>
        <taxon>Craniata</taxon>
        <taxon>Vertebrata</taxon>
        <taxon>Euteleostomi</taxon>
        <taxon>Actinopterygii</taxon>
        <taxon>Neopterygii</taxon>
        <taxon>Teleostei</taxon>
        <taxon>Neoteleostei</taxon>
        <taxon>Acanthomorphata</taxon>
        <taxon>Eupercaria</taxon>
        <taxon>Perciformes</taxon>
        <taxon>Notothenioidei</taxon>
        <taxon>Nototheniidae</taxon>
        <taxon>Pagothenia</taxon>
    </lineage>
</organism>
<evidence type="ECO:0008006" key="7">
    <source>
        <dbReference type="Google" id="ProtNLM"/>
    </source>
</evidence>
<dbReference type="GO" id="GO:0003723">
    <property type="term" value="F:RNA binding"/>
    <property type="evidence" value="ECO:0007669"/>
    <property type="project" value="UniProtKB-UniRule"/>
</dbReference>
<comment type="caution">
    <text evidence="5">The sequence shown here is derived from an EMBL/GenBank/DDBJ whole genome shotgun (WGS) entry which is preliminary data.</text>
</comment>
<name>A0ABD2GNV8_PAGBO</name>
<protein>
    <recommendedName>
        <fullName evidence="7">Adenosine deaminase RNA specific B2 (inactive)</fullName>
    </recommendedName>
</protein>
<feature type="domain" description="A to I editase" evidence="4">
    <location>
        <begin position="275"/>
        <end position="593"/>
    </location>
</feature>
<dbReference type="SMART" id="SM00358">
    <property type="entry name" value="DSRM"/>
    <property type="match status" value="2"/>
</dbReference>
<accession>A0ABD2GNV8</accession>
<evidence type="ECO:0000259" key="3">
    <source>
        <dbReference type="PROSITE" id="PS50137"/>
    </source>
</evidence>
<reference evidence="5 6" key="1">
    <citation type="journal article" date="2022" name="G3 (Bethesda)">
        <title>Evaluating Illumina-, Nanopore-, and PacBio-based genome assembly strategies with the bald notothen, Trematomus borchgrevinki.</title>
        <authorList>
            <person name="Rayamajhi N."/>
            <person name="Cheng C.C."/>
            <person name="Catchen J.M."/>
        </authorList>
    </citation>
    <scope>NUCLEOTIDE SEQUENCE [LARGE SCALE GENOMIC DNA]</scope>
    <source>
        <strain evidence="5">AGRC-2024</strain>
    </source>
</reference>
<dbReference type="InterPro" id="IPR014720">
    <property type="entry name" value="dsRBD_dom"/>
</dbReference>